<keyword evidence="1" id="KW-0472">Membrane</keyword>
<keyword evidence="1" id="KW-1133">Transmembrane helix</keyword>
<sequence>MIDIRNGNAGNPFEDHLEQEALPRFIPSKSNNSSFIKIPIVIVCTVVVFVLLIAGTATTAISYPPEPPQWKVDKQTEDEPNQTKISVHTALDGDYKLLGPLLITAGGFLLIVDVVLCAIVTKEAYNSSRSVRPNSNIPSSSGPMSLLGGPFFLAVPSINDHSSVTPFALSRQLWAIPNAPLPDFSSDGVSLKGSKIRPATATIIRSHQPPFNPDMETPKPPMD</sequence>
<comment type="caution">
    <text evidence="2">The sequence shown here is derived from an EMBL/GenBank/DDBJ whole genome shotgun (WGS) entry which is preliminary data.</text>
</comment>
<dbReference type="OrthoDB" id="6411655at2759"/>
<proteinExistence type="predicted"/>
<keyword evidence="3" id="KW-1185">Reference proteome</keyword>
<feature type="transmembrane region" description="Helical" evidence="1">
    <location>
        <begin position="97"/>
        <end position="120"/>
    </location>
</feature>
<keyword evidence="1" id="KW-0812">Transmembrane</keyword>
<evidence type="ECO:0008006" key="4">
    <source>
        <dbReference type="Google" id="ProtNLM"/>
    </source>
</evidence>
<dbReference type="Proteomes" id="UP000887013">
    <property type="component" value="Unassembled WGS sequence"/>
</dbReference>
<feature type="transmembrane region" description="Helical" evidence="1">
    <location>
        <begin position="38"/>
        <end position="63"/>
    </location>
</feature>
<reference evidence="2" key="1">
    <citation type="submission" date="2020-08" db="EMBL/GenBank/DDBJ databases">
        <title>Multicomponent nature underlies the extraordinary mechanical properties of spider dragline silk.</title>
        <authorList>
            <person name="Kono N."/>
            <person name="Nakamura H."/>
            <person name="Mori M."/>
            <person name="Yoshida Y."/>
            <person name="Ohtoshi R."/>
            <person name="Malay A.D."/>
            <person name="Moran D.A.P."/>
            <person name="Tomita M."/>
            <person name="Numata K."/>
            <person name="Arakawa K."/>
        </authorList>
    </citation>
    <scope>NUCLEOTIDE SEQUENCE</scope>
</reference>
<evidence type="ECO:0000313" key="2">
    <source>
        <dbReference type="EMBL" id="GFU33637.1"/>
    </source>
</evidence>
<evidence type="ECO:0000256" key="1">
    <source>
        <dbReference type="SAM" id="Phobius"/>
    </source>
</evidence>
<gene>
    <name evidence="2" type="primary">AVEN_140499_1</name>
    <name evidence="2" type="ORF">NPIL_226311</name>
</gene>
<organism evidence="2 3">
    <name type="scientific">Nephila pilipes</name>
    <name type="common">Giant wood spider</name>
    <name type="synonym">Nephila maculata</name>
    <dbReference type="NCBI Taxonomy" id="299642"/>
    <lineage>
        <taxon>Eukaryota</taxon>
        <taxon>Metazoa</taxon>
        <taxon>Ecdysozoa</taxon>
        <taxon>Arthropoda</taxon>
        <taxon>Chelicerata</taxon>
        <taxon>Arachnida</taxon>
        <taxon>Araneae</taxon>
        <taxon>Araneomorphae</taxon>
        <taxon>Entelegynae</taxon>
        <taxon>Araneoidea</taxon>
        <taxon>Nephilidae</taxon>
        <taxon>Nephila</taxon>
    </lineage>
</organism>
<dbReference type="AlphaFoldDB" id="A0A8X6QLV6"/>
<dbReference type="EMBL" id="BMAW01083363">
    <property type="protein sequence ID" value="GFU33637.1"/>
    <property type="molecule type" value="Genomic_DNA"/>
</dbReference>
<protein>
    <recommendedName>
        <fullName evidence="4">Transmembrane protein</fullName>
    </recommendedName>
</protein>
<accession>A0A8X6QLV6</accession>
<evidence type="ECO:0000313" key="3">
    <source>
        <dbReference type="Proteomes" id="UP000887013"/>
    </source>
</evidence>
<name>A0A8X6QLV6_NEPPI</name>